<protein>
    <recommendedName>
        <fullName evidence="3">ESAT-6 protein secretion system EspG family protein</fullName>
    </recommendedName>
</protein>
<dbReference type="RefSeq" id="WP_142039904.1">
    <property type="nucleotide sequence ID" value="NZ_JBHTGS010000001.1"/>
</dbReference>
<name>A0A543AXJ1_9ACTN</name>
<evidence type="ECO:0000313" key="2">
    <source>
        <dbReference type="Proteomes" id="UP000317043"/>
    </source>
</evidence>
<dbReference type="EMBL" id="VFOW01000001">
    <property type="protein sequence ID" value="TQL77270.1"/>
    <property type="molecule type" value="Genomic_DNA"/>
</dbReference>
<dbReference type="Proteomes" id="UP000317043">
    <property type="component" value="Unassembled WGS sequence"/>
</dbReference>
<gene>
    <name evidence="1" type="ORF">FB566_2826</name>
</gene>
<dbReference type="OrthoDB" id="4858632at2"/>
<organism evidence="1 2">
    <name type="scientific">Stackebrandtia endophytica</name>
    <dbReference type="NCBI Taxonomy" id="1496996"/>
    <lineage>
        <taxon>Bacteria</taxon>
        <taxon>Bacillati</taxon>
        <taxon>Actinomycetota</taxon>
        <taxon>Actinomycetes</taxon>
        <taxon>Glycomycetales</taxon>
        <taxon>Glycomycetaceae</taxon>
        <taxon>Stackebrandtia</taxon>
    </lineage>
</organism>
<keyword evidence="2" id="KW-1185">Reference proteome</keyword>
<proteinExistence type="predicted"/>
<reference evidence="1 2" key="1">
    <citation type="submission" date="2019-06" db="EMBL/GenBank/DDBJ databases">
        <title>Sequencing the genomes of 1000 actinobacteria strains.</title>
        <authorList>
            <person name="Klenk H.-P."/>
        </authorList>
    </citation>
    <scope>NUCLEOTIDE SEQUENCE [LARGE SCALE GENOMIC DNA]</scope>
    <source>
        <strain evidence="1 2">DSM 45928</strain>
    </source>
</reference>
<dbReference type="AlphaFoldDB" id="A0A543AXJ1"/>
<dbReference type="InParanoid" id="A0A543AXJ1"/>
<evidence type="ECO:0000313" key="1">
    <source>
        <dbReference type="EMBL" id="TQL77270.1"/>
    </source>
</evidence>
<evidence type="ECO:0008006" key="3">
    <source>
        <dbReference type="Google" id="ProtNLM"/>
    </source>
</evidence>
<sequence length="221" mass="23967">MTVEFAPDTGHLRLSRTDFDRLVTLAGNDALHRAGVLTAGTPHPAIAADLRAVADAHCHLTLDLVDERGRKHGDGWIADHGAVLLFDTTDGVCEFVGLPVALIPAAVARLVGLQPRRQVDDAPHHLSRERYAALLPGQPVRIDENWGGLAAALSSGRWRHWSVTRSTRTGEATDLRVLDTEVGWYLCTTSVSEVVITPTDATTIWRLLTRLPSDDDAAHNG</sequence>
<comment type="caution">
    <text evidence="1">The sequence shown here is derived from an EMBL/GenBank/DDBJ whole genome shotgun (WGS) entry which is preliminary data.</text>
</comment>
<accession>A0A543AXJ1</accession>